<evidence type="ECO:0000313" key="3">
    <source>
        <dbReference type="Proteomes" id="UP000295504"/>
    </source>
</evidence>
<keyword evidence="1" id="KW-0472">Membrane</keyword>
<protein>
    <submittedName>
        <fullName evidence="2">Uncharacterized protein</fullName>
    </submittedName>
</protein>
<dbReference type="Proteomes" id="UP000295504">
    <property type="component" value="Unassembled WGS sequence"/>
</dbReference>
<feature type="transmembrane region" description="Helical" evidence="1">
    <location>
        <begin position="54"/>
        <end position="78"/>
    </location>
</feature>
<gene>
    <name evidence="2" type="ORF">EDD79_100534</name>
</gene>
<evidence type="ECO:0000256" key="1">
    <source>
        <dbReference type="SAM" id="Phobius"/>
    </source>
</evidence>
<accession>A0A4R2U514</accession>
<keyword evidence="1" id="KW-0812">Transmembrane</keyword>
<dbReference type="EMBL" id="SLYC01000005">
    <property type="protein sequence ID" value="TCQ05219.1"/>
    <property type="molecule type" value="Genomic_DNA"/>
</dbReference>
<keyword evidence="3" id="KW-1185">Reference proteome</keyword>
<keyword evidence="1" id="KW-1133">Transmembrane helix</keyword>
<evidence type="ECO:0000313" key="2">
    <source>
        <dbReference type="EMBL" id="TCQ05219.1"/>
    </source>
</evidence>
<comment type="caution">
    <text evidence="2">The sequence shown here is derived from an EMBL/GenBank/DDBJ whole genome shotgun (WGS) entry which is preliminary data.</text>
</comment>
<dbReference type="AlphaFoldDB" id="A0A4R2U514"/>
<reference evidence="2 3" key="1">
    <citation type="submission" date="2019-03" db="EMBL/GenBank/DDBJ databases">
        <title>Genomic Encyclopedia of Type Strains, Phase IV (KMG-IV): sequencing the most valuable type-strain genomes for metagenomic binning, comparative biology and taxonomic classification.</title>
        <authorList>
            <person name="Goeker M."/>
        </authorList>
    </citation>
    <scope>NUCLEOTIDE SEQUENCE [LARGE SCALE GENOMIC DNA]</scope>
    <source>
        <strain evidence="2 3">DSM 100013</strain>
    </source>
</reference>
<organism evidence="2 3">
    <name type="scientific">Serpentinicella alkaliphila</name>
    <dbReference type="NCBI Taxonomy" id="1734049"/>
    <lineage>
        <taxon>Bacteria</taxon>
        <taxon>Bacillati</taxon>
        <taxon>Bacillota</taxon>
        <taxon>Clostridia</taxon>
        <taxon>Peptostreptococcales</taxon>
        <taxon>Natronincolaceae</taxon>
        <taxon>Serpentinicella</taxon>
    </lineage>
</organism>
<name>A0A4R2U514_9FIRM</name>
<proteinExistence type="predicted"/>
<sequence length="80" mass="8845">MYFSTIYLSMNYGKLIKSSLSIIFLPVGEVKKSINLAVTPLGLPFVQITRGCTIGYFLFNAFSTVASIPFTVRVLMLLST</sequence>